<dbReference type="Proteomes" id="UP000500767">
    <property type="component" value="Chromosome"/>
</dbReference>
<dbReference type="GO" id="GO:0005886">
    <property type="term" value="C:plasma membrane"/>
    <property type="evidence" value="ECO:0007669"/>
    <property type="project" value="UniProtKB-SubCell"/>
</dbReference>
<evidence type="ECO:0000313" key="9">
    <source>
        <dbReference type="Proteomes" id="UP000500767"/>
    </source>
</evidence>
<evidence type="ECO:0000313" key="8">
    <source>
        <dbReference type="EMBL" id="QKE90784.1"/>
    </source>
</evidence>
<evidence type="ECO:0000256" key="2">
    <source>
        <dbReference type="ARBA" id="ARBA00009784"/>
    </source>
</evidence>
<dbReference type="InterPro" id="IPR002771">
    <property type="entry name" value="Multi_antbiot-R_MarC"/>
</dbReference>
<name>A0A6M8HQR2_9PROT</name>
<dbReference type="EMBL" id="CP053708">
    <property type="protein sequence ID" value="QKE90784.1"/>
    <property type="molecule type" value="Genomic_DNA"/>
</dbReference>
<dbReference type="RefSeq" id="WP_171836335.1">
    <property type="nucleotide sequence ID" value="NZ_CP053708.1"/>
</dbReference>
<evidence type="ECO:0000256" key="4">
    <source>
        <dbReference type="ARBA" id="ARBA00022692"/>
    </source>
</evidence>
<comment type="similarity">
    <text evidence="2 7">Belongs to the UPF0056 (MarC) family.</text>
</comment>
<protein>
    <recommendedName>
        <fullName evidence="7">UPF0056 membrane protein</fullName>
    </recommendedName>
</protein>
<dbReference type="Pfam" id="PF01914">
    <property type="entry name" value="MarC"/>
    <property type="match status" value="1"/>
</dbReference>
<keyword evidence="4 7" id="KW-0812">Transmembrane</keyword>
<feature type="transmembrane region" description="Helical" evidence="7">
    <location>
        <begin position="131"/>
        <end position="154"/>
    </location>
</feature>
<dbReference type="AlphaFoldDB" id="A0A6M8HQR2"/>
<gene>
    <name evidence="8" type="ORF">HN018_12675</name>
</gene>
<organism evidence="8 9">
    <name type="scientific">Lichenicola cladoniae</name>
    <dbReference type="NCBI Taxonomy" id="1484109"/>
    <lineage>
        <taxon>Bacteria</taxon>
        <taxon>Pseudomonadati</taxon>
        <taxon>Pseudomonadota</taxon>
        <taxon>Alphaproteobacteria</taxon>
        <taxon>Acetobacterales</taxon>
        <taxon>Acetobacteraceae</taxon>
        <taxon>Lichenicola</taxon>
    </lineage>
</organism>
<sequence length="255" mass="26461">MAYLSAETANFASLSGAFLLAFPALFSIVNPIGAALIFAEVTDGRSGAERAMLARRVAVYGLLILLVSLFIGSTLLAFFGITIGALRIAGGLVVAVRAWSLLQAPEENEANKERQAHQEGRTAAADVSSTAFFPLTMPFTVGPGSISVAIALGAERPEAGGMLARLEFSLGTCLAAVAVCLMVWVAYASAPRFVLMLGRSGARIVTRLVALILLCIGVQIVVSGVQEILVGTIARASAEISAVRHPVGPPSPSPR</sequence>
<evidence type="ECO:0000256" key="1">
    <source>
        <dbReference type="ARBA" id="ARBA00004651"/>
    </source>
</evidence>
<evidence type="ECO:0000256" key="6">
    <source>
        <dbReference type="ARBA" id="ARBA00023136"/>
    </source>
</evidence>
<comment type="caution">
    <text evidence="7">Lacks conserved residue(s) required for the propagation of feature annotation.</text>
</comment>
<feature type="transmembrane region" description="Helical" evidence="7">
    <location>
        <begin position="166"/>
        <end position="187"/>
    </location>
</feature>
<feature type="transmembrane region" description="Helical" evidence="7">
    <location>
        <begin position="59"/>
        <end position="86"/>
    </location>
</feature>
<keyword evidence="3" id="KW-1003">Cell membrane</keyword>
<dbReference type="PANTHER" id="PTHR33508:SF1">
    <property type="entry name" value="UPF0056 MEMBRANE PROTEIN YHCE"/>
    <property type="match status" value="1"/>
</dbReference>
<comment type="subcellular location">
    <subcellularLocation>
        <location evidence="1 7">Cell membrane</location>
        <topology evidence="1 7">Multi-pass membrane protein</topology>
    </subcellularLocation>
</comment>
<evidence type="ECO:0000256" key="5">
    <source>
        <dbReference type="ARBA" id="ARBA00022989"/>
    </source>
</evidence>
<dbReference type="KEGG" id="lck:HN018_12675"/>
<proteinExistence type="inferred from homology"/>
<evidence type="ECO:0000256" key="3">
    <source>
        <dbReference type="ARBA" id="ARBA00022475"/>
    </source>
</evidence>
<accession>A0A6M8HQR2</accession>
<feature type="transmembrane region" description="Helical" evidence="7">
    <location>
        <begin position="12"/>
        <end position="38"/>
    </location>
</feature>
<keyword evidence="5 7" id="KW-1133">Transmembrane helix</keyword>
<keyword evidence="6 7" id="KW-0472">Membrane</keyword>
<keyword evidence="9" id="KW-1185">Reference proteome</keyword>
<feature type="transmembrane region" description="Helical" evidence="7">
    <location>
        <begin position="207"/>
        <end position="225"/>
    </location>
</feature>
<dbReference type="NCBIfam" id="TIGR00427">
    <property type="entry name" value="NAAT family transporter"/>
    <property type="match status" value="1"/>
</dbReference>
<reference evidence="8 9" key="1">
    <citation type="journal article" date="2014" name="World J. Microbiol. Biotechnol.">
        <title>Biodiversity and physiological characteristics of Antarctic and Arctic lichens-associated bacteria.</title>
        <authorList>
            <person name="Lee Y.M."/>
            <person name="Kim E.H."/>
            <person name="Lee H.K."/>
            <person name="Hong S.G."/>
        </authorList>
    </citation>
    <scope>NUCLEOTIDE SEQUENCE [LARGE SCALE GENOMIC DNA]</scope>
    <source>
        <strain evidence="8 9">PAMC 26569</strain>
    </source>
</reference>
<dbReference type="PANTHER" id="PTHR33508">
    <property type="entry name" value="UPF0056 MEMBRANE PROTEIN YHCE"/>
    <property type="match status" value="1"/>
</dbReference>
<evidence type="ECO:0000256" key="7">
    <source>
        <dbReference type="RuleBase" id="RU362048"/>
    </source>
</evidence>